<feature type="region of interest" description="Disordered" evidence="1">
    <location>
        <begin position="1"/>
        <end position="86"/>
    </location>
</feature>
<dbReference type="RefSeq" id="XP_033382380.1">
    <property type="nucleotide sequence ID" value="XM_033533306.1"/>
</dbReference>
<organism evidence="2 3">
    <name type="scientific">Aaosphaeria arxii CBS 175.79</name>
    <dbReference type="NCBI Taxonomy" id="1450172"/>
    <lineage>
        <taxon>Eukaryota</taxon>
        <taxon>Fungi</taxon>
        <taxon>Dikarya</taxon>
        <taxon>Ascomycota</taxon>
        <taxon>Pezizomycotina</taxon>
        <taxon>Dothideomycetes</taxon>
        <taxon>Pleosporomycetidae</taxon>
        <taxon>Pleosporales</taxon>
        <taxon>Pleosporales incertae sedis</taxon>
        <taxon>Aaosphaeria</taxon>
    </lineage>
</organism>
<dbReference type="Proteomes" id="UP000799778">
    <property type="component" value="Unassembled WGS sequence"/>
</dbReference>
<dbReference type="GeneID" id="54290703"/>
<keyword evidence="3" id="KW-1185">Reference proteome</keyword>
<dbReference type="AlphaFoldDB" id="A0A6A5XMK1"/>
<evidence type="ECO:0000256" key="1">
    <source>
        <dbReference type="SAM" id="MobiDB-lite"/>
    </source>
</evidence>
<accession>A0A6A5XMK1</accession>
<sequence>MVRPSTSTSTPNRASSSQLSRLPKFVEDFSNSTTTYHPGTRLPSHVPTWTLPRPRTSDPLESAPRPGLTKAQRSNTSKSKHSLGESLKNAGMKVIAGLTKDVYREAQPEHHTDGETAREFRSAIVKIDQQITPKNPQKILVSETEEVYTLYYPYEGLCRLKEGLRRYNFSRCVCPAYDSTGRCKHVPF</sequence>
<evidence type="ECO:0000313" key="2">
    <source>
        <dbReference type="EMBL" id="KAF2014041.1"/>
    </source>
</evidence>
<dbReference type="EMBL" id="ML978071">
    <property type="protein sequence ID" value="KAF2014041.1"/>
    <property type="molecule type" value="Genomic_DNA"/>
</dbReference>
<proteinExistence type="predicted"/>
<name>A0A6A5XMK1_9PLEO</name>
<evidence type="ECO:0000313" key="3">
    <source>
        <dbReference type="Proteomes" id="UP000799778"/>
    </source>
</evidence>
<protein>
    <submittedName>
        <fullName evidence="2">Uncharacterized protein</fullName>
    </submittedName>
</protein>
<feature type="compositionally biased region" description="Polar residues" evidence="1">
    <location>
        <begin position="1"/>
        <end position="20"/>
    </location>
</feature>
<gene>
    <name evidence="2" type="ORF">BU24DRAFT_483960</name>
</gene>
<reference evidence="2" key="1">
    <citation type="journal article" date="2020" name="Stud. Mycol.">
        <title>101 Dothideomycetes genomes: a test case for predicting lifestyles and emergence of pathogens.</title>
        <authorList>
            <person name="Haridas S."/>
            <person name="Albert R."/>
            <person name="Binder M."/>
            <person name="Bloem J."/>
            <person name="Labutti K."/>
            <person name="Salamov A."/>
            <person name="Andreopoulos B."/>
            <person name="Baker S."/>
            <person name="Barry K."/>
            <person name="Bills G."/>
            <person name="Bluhm B."/>
            <person name="Cannon C."/>
            <person name="Castanera R."/>
            <person name="Culley D."/>
            <person name="Daum C."/>
            <person name="Ezra D."/>
            <person name="Gonzalez J."/>
            <person name="Henrissat B."/>
            <person name="Kuo A."/>
            <person name="Liang C."/>
            <person name="Lipzen A."/>
            <person name="Lutzoni F."/>
            <person name="Magnuson J."/>
            <person name="Mondo S."/>
            <person name="Nolan M."/>
            <person name="Ohm R."/>
            <person name="Pangilinan J."/>
            <person name="Park H.-J."/>
            <person name="Ramirez L."/>
            <person name="Alfaro M."/>
            <person name="Sun H."/>
            <person name="Tritt A."/>
            <person name="Yoshinaga Y."/>
            <person name="Zwiers L.-H."/>
            <person name="Turgeon B."/>
            <person name="Goodwin S."/>
            <person name="Spatafora J."/>
            <person name="Crous P."/>
            <person name="Grigoriev I."/>
        </authorList>
    </citation>
    <scope>NUCLEOTIDE SEQUENCE</scope>
    <source>
        <strain evidence="2">CBS 175.79</strain>
    </source>
</reference>